<gene>
    <name evidence="10" type="ORF">Ahy_A02g006407</name>
</gene>
<dbReference type="PROSITE" id="PS00086">
    <property type="entry name" value="CYTOCHROME_P450"/>
    <property type="match status" value="1"/>
</dbReference>
<dbReference type="PANTHER" id="PTHR47952:SF3">
    <property type="entry name" value="CYTOCHROME P450 71B3-LIKE"/>
    <property type="match status" value="1"/>
</dbReference>
<dbReference type="GO" id="GO:0016705">
    <property type="term" value="F:oxidoreductase activity, acting on paired donors, with incorporation or reduction of molecular oxygen"/>
    <property type="evidence" value="ECO:0007669"/>
    <property type="project" value="InterPro"/>
</dbReference>
<dbReference type="PANTHER" id="PTHR47952">
    <property type="entry name" value="TRYPTAMINE 5-HYDROXYLASE"/>
    <property type="match status" value="1"/>
</dbReference>
<dbReference type="GO" id="GO:0004497">
    <property type="term" value="F:monooxygenase activity"/>
    <property type="evidence" value="ECO:0007669"/>
    <property type="project" value="UniProtKB-KW"/>
</dbReference>
<keyword evidence="7 9" id="KW-0503">Monooxygenase</keyword>
<evidence type="ECO:0000256" key="4">
    <source>
        <dbReference type="ARBA" id="ARBA00022723"/>
    </source>
</evidence>
<dbReference type="Gene3D" id="1.10.630.10">
    <property type="entry name" value="Cytochrome P450"/>
    <property type="match status" value="1"/>
</dbReference>
<keyword evidence="3 8" id="KW-0349">Heme</keyword>
<evidence type="ECO:0000256" key="8">
    <source>
        <dbReference type="PIRSR" id="PIRSR602401-1"/>
    </source>
</evidence>
<dbReference type="PRINTS" id="PR00463">
    <property type="entry name" value="EP450I"/>
</dbReference>
<dbReference type="InterPro" id="IPR036396">
    <property type="entry name" value="Cyt_P450_sf"/>
</dbReference>
<evidence type="ECO:0008006" key="12">
    <source>
        <dbReference type="Google" id="ProtNLM"/>
    </source>
</evidence>
<accession>A0A445EAA0</accession>
<comment type="cofactor">
    <cofactor evidence="1 8">
        <name>heme</name>
        <dbReference type="ChEBI" id="CHEBI:30413"/>
    </cofactor>
</comment>
<comment type="caution">
    <text evidence="10">The sequence shown here is derived from an EMBL/GenBank/DDBJ whole genome shotgun (WGS) entry which is preliminary data.</text>
</comment>
<comment type="similarity">
    <text evidence="2 9">Belongs to the cytochrome P450 family.</text>
</comment>
<dbReference type="InterPro" id="IPR017972">
    <property type="entry name" value="Cyt_P450_CS"/>
</dbReference>
<dbReference type="PRINTS" id="PR00385">
    <property type="entry name" value="P450"/>
</dbReference>
<keyword evidence="6 8" id="KW-0408">Iron</keyword>
<protein>
    <recommendedName>
        <fullName evidence="12">Cytochrome P450</fullName>
    </recommendedName>
</protein>
<dbReference type="AlphaFoldDB" id="A0A445EAA0"/>
<dbReference type="EMBL" id="SDMP01000002">
    <property type="protein sequence ID" value="RYR72195.1"/>
    <property type="molecule type" value="Genomic_DNA"/>
</dbReference>
<keyword evidence="4 8" id="KW-0479">Metal-binding</keyword>
<reference evidence="10 11" key="1">
    <citation type="submission" date="2019-01" db="EMBL/GenBank/DDBJ databases">
        <title>Sequencing of cultivated peanut Arachis hypogaea provides insights into genome evolution and oil improvement.</title>
        <authorList>
            <person name="Chen X."/>
        </authorList>
    </citation>
    <scope>NUCLEOTIDE SEQUENCE [LARGE SCALE GENOMIC DNA]</scope>
    <source>
        <strain evidence="11">cv. Fuhuasheng</strain>
        <tissue evidence="10">Leaves</tissue>
    </source>
</reference>
<evidence type="ECO:0000256" key="9">
    <source>
        <dbReference type="RuleBase" id="RU000461"/>
    </source>
</evidence>
<dbReference type="SUPFAM" id="SSF48264">
    <property type="entry name" value="Cytochrome P450"/>
    <property type="match status" value="1"/>
</dbReference>
<dbReference type="InterPro" id="IPR002401">
    <property type="entry name" value="Cyt_P450_E_grp-I"/>
</dbReference>
<evidence type="ECO:0000256" key="7">
    <source>
        <dbReference type="ARBA" id="ARBA00023033"/>
    </source>
</evidence>
<evidence type="ECO:0000256" key="6">
    <source>
        <dbReference type="ARBA" id="ARBA00023004"/>
    </source>
</evidence>
<dbReference type="FunFam" id="1.10.630.10:FF:000126">
    <property type="entry name" value="Predicted protein"/>
    <property type="match status" value="1"/>
</dbReference>
<name>A0A445EAA0_ARAHY</name>
<keyword evidence="5 9" id="KW-0560">Oxidoreductase</keyword>
<dbReference type="Proteomes" id="UP000289738">
    <property type="component" value="Chromosome A02"/>
</dbReference>
<evidence type="ECO:0000256" key="2">
    <source>
        <dbReference type="ARBA" id="ARBA00010617"/>
    </source>
</evidence>
<evidence type="ECO:0000256" key="3">
    <source>
        <dbReference type="ARBA" id="ARBA00022617"/>
    </source>
</evidence>
<proteinExistence type="inferred from homology"/>
<dbReference type="GO" id="GO:0020037">
    <property type="term" value="F:heme binding"/>
    <property type="evidence" value="ECO:0007669"/>
    <property type="project" value="InterPro"/>
</dbReference>
<evidence type="ECO:0000313" key="10">
    <source>
        <dbReference type="EMBL" id="RYR72195.1"/>
    </source>
</evidence>
<organism evidence="10 11">
    <name type="scientific">Arachis hypogaea</name>
    <name type="common">Peanut</name>
    <dbReference type="NCBI Taxonomy" id="3818"/>
    <lineage>
        <taxon>Eukaryota</taxon>
        <taxon>Viridiplantae</taxon>
        <taxon>Streptophyta</taxon>
        <taxon>Embryophyta</taxon>
        <taxon>Tracheophyta</taxon>
        <taxon>Spermatophyta</taxon>
        <taxon>Magnoliopsida</taxon>
        <taxon>eudicotyledons</taxon>
        <taxon>Gunneridae</taxon>
        <taxon>Pentapetalae</taxon>
        <taxon>rosids</taxon>
        <taxon>fabids</taxon>
        <taxon>Fabales</taxon>
        <taxon>Fabaceae</taxon>
        <taxon>Papilionoideae</taxon>
        <taxon>50 kb inversion clade</taxon>
        <taxon>dalbergioids sensu lato</taxon>
        <taxon>Dalbergieae</taxon>
        <taxon>Pterocarpus clade</taxon>
        <taxon>Arachis</taxon>
    </lineage>
</organism>
<dbReference type="InterPro" id="IPR001128">
    <property type="entry name" value="Cyt_P450"/>
</dbReference>
<evidence type="ECO:0000313" key="11">
    <source>
        <dbReference type="Proteomes" id="UP000289738"/>
    </source>
</evidence>
<dbReference type="GO" id="GO:0005506">
    <property type="term" value="F:iron ion binding"/>
    <property type="evidence" value="ECO:0007669"/>
    <property type="project" value="InterPro"/>
</dbReference>
<evidence type="ECO:0000256" key="1">
    <source>
        <dbReference type="ARBA" id="ARBA00001971"/>
    </source>
</evidence>
<sequence>MTALIKNPRVMKKVQEEIRNFGGQKDFLKEEDIQKCSYFKAVMKETLRLYLPGPLLMPKETNEKCIIDGYKIPAKTIVYINAWTIHRDSEAWENPEEFYPERFLGSSIDFKGQDFELIPFGAGRRICPGMHMALAALDIIVANLLYSFDWELPEGVKNEDVDVEALLGLAQHKKNPLYLIAKTKKE</sequence>
<evidence type="ECO:0000256" key="5">
    <source>
        <dbReference type="ARBA" id="ARBA00023002"/>
    </source>
</evidence>
<dbReference type="Pfam" id="PF00067">
    <property type="entry name" value="p450"/>
    <property type="match status" value="1"/>
</dbReference>
<keyword evidence="11" id="KW-1185">Reference proteome</keyword>
<feature type="binding site" description="axial binding residue" evidence="8">
    <location>
        <position position="127"/>
    </location>
    <ligand>
        <name>heme</name>
        <dbReference type="ChEBI" id="CHEBI:30413"/>
    </ligand>
    <ligandPart>
        <name>Fe</name>
        <dbReference type="ChEBI" id="CHEBI:18248"/>
    </ligandPart>
</feature>